<evidence type="ECO:0000313" key="2">
    <source>
        <dbReference type="EMBL" id="KAK3789158.1"/>
    </source>
</evidence>
<proteinExistence type="predicted"/>
<protein>
    <submittedName>
        <fullName evidence="2">Uncharacterized protein</fullName>
    </submittedName>
</protein>
<comment type="caution">
    <text evidence="2">The sequence shown here is derived from an EMBL/GenBank/DDBJ whole genome shotgun (WGS) entry which is preliminary data.</text>
</comment>
<gene>
    <name evidence="2" type="ORF">RRG08_001551</name>
</gene>
<dbReference type="AlphaFoldDB" id="A0AAE1AK75"/>
<feature type="compositionally biased region" description="Basic residues" evidence="1">
    <location>
        <begin position="1"/>
        <end position="10"/>
    </location>
</feature>
<accession>A0AAE1AK75</accession>
<name>A0AAE1AK75_9GAST</name>
<sequence length="118" mass="13060">MNIERHKKFSTRADQNRTSSPWPTKLLPLSSRTESLSQSQESGQCGEKSMYLTDSDELSMTGGAGVCSNVIPHQTVHSRGLLRLVGGVPVKLAIQRHRLKTVHDIAQLVHVDRKLGMT</sequence>
<reference evidence="2" key="1">
    <citation type="journal article" date="2023" name="G3 (Bethesda)">
        <title>A reference genome for the long-term kleptoplast-retaining sea slug Elysia crispata morphotype clarki.</title>
        <authorList>
            <person name="Eastman K.E."/>
            <person name="Pendleton A.L."/>
            <person name="Shaikh M.A."/>
            <person name="Suttiyut T."/>
            <person name="Ogas R."/>
            <person name="Tomko P."/>
            <person name="Gavelis G."/>
            <person name="Widhalm J.R."/>
            <person name="Wisecaver J.H."/>
        </authorList>
    </citation>
    <scope>NUCLEOTIDE SEQUENCE</scope>
    <source>
        <strain evidence="2">ECLA1</strain>
    </source>
</reference>
<feature type="compositionally biased region" description="Polar residues" evidence="1">
    <location>
        <begin position="12"/>
        <end position="22"/>
    </location>
</feature>
<organism evidence="2 3">
    <name type="scientific">Elysia crispata</name>
    <name type="common">lettuce slug</name>
    <dbReference type="NCBI Taxonomy" id="231223"/>
    <lineage>
        <taxon>Eukaryota</taxon>
        <taxon>Metazoa</taxon>
        <taxon>Spiralia</taxon>
        <taxon>Lophotrochozoa</taxon>
        <taxon>Mollusca</taxon>
        <taxon>Gastropoda</taxon>
        <taxon>Heterobranchia</taxon>
        <taxon>Euthyneura</taxon>
        <taxon>Panpulmonata</taxon>
        <taxon>Sacoglossa</taxon>
        <taxon>Placobranchoidea</taxon>
        <taxon>Plakobranchidae</taxon>
        <taxon>Elysia</taxon>
    </lineage>
</organism>
<keyword evidence="3" id="KW-1185">Reference proteome</keyword>
<evidence type="ECO:0000256" key="1">
    <source>
        <dbReference type="SAM" id="MobiDB-lite"/>
    </source>
</evidence>
<feature type="region of interest" description="Disordered" evidence="1">
    <location>
        <begin position="1"/>
        <end position="48"/>
    </location>
</feature>
<feature type="compositionally biased region" description="Polar residues" evidence="1">
    <location>
        <begin position="30"/>
        <end position="43"/>
    </location>
</feature>
<evidence type="ECO:0000313" key="3">
    <source>
        <dbReference type="Proteomes" id="UP001283361"/>
    </source>
</evidence>
<dbReference type="Proteomes" id="UP001283361">
    <property type="component" value="Unassembled WGS sequence"/>
</dbReference>
<dbReference type="EMBL" id="JAWDGP010001678">
    <property type="protein sequence ID" value="KAK3789158.1"/>
    <property type="molecule type" value="Genomic_DNA"/>
</dbReference>